<dbReference type="AlphaFoldDB" id="J9R2S6"/>
<reference evidence="3 4" key="1">
    <citation type="submission" date="2012-09" db="EMBL/GenBank/DDBJ databases">
        <title>Riemerella anatipestifer vaccine strains.</title>
        <authorList>
            <person name="Chun C.A."/>
            <person name="Shu W.M."/>
            <person name="Kang Z.D."/>
            <person name="Jia W.X."/>
        </authorList>
    </citation>
    <scope>NUCLEOTIDE SEQUENCE [LARGE SCALE GENOMIC DNA]</scope>
    <source>
        <strain evidence="3 4">RA-CH-1</strain>
    </source>
</reference>
<dbReference type="InterPro" id="IPR012338">
    <property type="entry name" value="Beta-lactam/transpept-like"/>
</dbReference>
<sequence length="484" mass="53402">MESLNVTKFQSMNLTKKGLLIACISIFFVSFAQYSSSYPTYETPTAEKVTLSAKEELDIAINQLASDPMVRNGQWGFVVYDPKSKQIISSYNEATPLVPASTTKLLTTDAAMNIMGSKFKYNTQLEYSGKISDNGVLEGNLYIIGSGDPTLGTGMAGSSSYGSIASDFISSIKSLGITKISGGIFIQTAVFKGNNDSLPANIVWLERENYYLPVGRTANIDPTKERKVIKRRFRDDEKRFFYVSPYTNQMAYTDSFEGNTVTGKIPSAPYSLANTLRASLLKSGVAVTGKVEGKTIDIEPENRTFITKYQSPSLDEIVYFVNQTSNNRFAEALLRSVGFYKNGDESLETGRQTIVEHLNANGYDFNGLNLMDGSGLSRSNLVTPISQVKFLAGLMKERYYKSYFDSLPIAGQTGTLKKMFLYNEGYGQIFAKTGTLRAVKCLAGYINTKSGRTLTFSLLINNYTGSVHQIKAKMEKLLEPALNL</sequence>
<name>J9R2S6_RIEAN</name>
<dbReference type="KEGG" id="rag:B739_1547"/>
<dbReference type="STRING" id="34085.AB406_0234"/>
<dbReference type="MEROPS" id="S13.002"/>
<dbReference type="SUPFAM" id="SSF56601">
    <property type="entry name" value="beta-lactamase/transpeptidase-like"/>
    <property type="match status" value="1"/>
</dbReference>
<proteinExistence type="inferred from homology"/>
<dbReference type="PATRIC" id="fig|1228997.3.peg.1544"/>
<gene>
    <name evidence="3" type="ORF">B739_1547</name>
</gene>
<evidence type="ECO:0008006" key="5">
    <source>
        <dbReference type="Google" id="ProtNLM"/>
    </source>
</evidence>
<dbReference type="Gene3D" id="3.40.710.10">
    <property type="entry name" value="DD-peptidase/beta-lactamase superfamily"/>
    <property type="match status" value="1"/>
</dbReference>
<protein>
    <recommendedName>
        <fullName evidence="5">D-alanyl-D-alanine carboxypeptidase (Penicillin-binding protein 4)</fullName>
    </recommendedName>
</protein>
<dbReference type="PANTHER" id="PTHR30023">
    <property type="entry name" value="D-ALANYL-D-ALANINE CARBOXYPEPTIDASE"/>
    <property type="match status" value="1"/>
</dbReference>
<dbReference type="NCBIfam" id="TIGR00666">
    <property type="entry name" value="PBP4"/>
    <property type="match status" value="1"/>
</dbReference>
<dbReference type="InterPro" id="IPR000667">
    <property type="entry name" value="Peptidase_S13"/>
</dbReference>
<keyword evidence="2" id="KW-0378">Hydrolase</keyword>
<keyword evidence="4" id="KW-1185">Reference proteome</keyword>
<comment type="similarity">
    <text evidence="1">Belongs to the peptidase S13 family.</text>
</comment>
<dbReference type="PANTHER" id="PTHR30023:SF0">
    <property type="entry name" value="PENICILLIN-SENSITIVE CARBOXYPEPTIDASE A"/>
    <property type="match status" value="1"/>
</dbReference>
<dbReference type="GO" id="GO:0004185">
    <property type="term" value="F:serine-type carboxypeptidase activity"/>
    <property type="evidence" value="ECO:0007669"/>
    <property type="project" value="InterPro"/>
</dbReference>
<evidence type="ECO:0000256" key="2">
    <source>
        <dbReference type="ARBA" id="ARBA00022801"/>
    </source>
</evidence>
<dbReference type="PRINTS" id="PR00922">
    <property type="entry name" value="DADACBPTASE3"/>
</dbReference>
<dbReference type="GO" id="GO:0000270">
    <property type="term" value="P:peptidoglycan metabolic process"/>
    <property type="evidence" value="ECO:0007669"/>
    <property type="project" value="TreeGrafter"/>
</dbReference>
<dbReference type="Pfam" id="PF02113">
    <property type="entry name" value="Peptidase_S13"/>
    <property type="match status" value="2"/>
</dbReference>
<accession>J9R2S6</accession>
<evidence type="ECO:0000313" key="4">
    <source>
        <dbReference type="Proteomes" id="UP000006276"/>
    </source>
</evidence>
<dbReference type="Proteomes" id="UP000006276">
    <property type="component" value="Chromosome"/>
</dbReference>
<dbReference type="HOGENOM" id="CLU_017692_1_2_10"/>
<dbReference type="Gene3D" id="3.50.80.20">
    <property type="entry name" value="D-Ala-D-Ala carboxypeptidase C, peptidase S13"/>
    <property type="match status" value="1"/>
</dbReference>
<evidence type="ECO:0000256" key="1">
    <source>
        <dbReference type="ARBA" id="ARBA00006096"/>
    </source>
</evidence>
<evidence type="ECO:0000313" key="3">
    <source>
        <dbReference type="EMBL" id="AFR36139.1"/>
    </source>
</evidence>
<dbReference type="GO" id="GO:0006508">
    <property type="term" value="P:proteolysis"/>
    <property type="evidence" value="ECO:0007669"/>
    <property type="project" value="InterPro"/>
</dbReference>
<organism evidence="3 4">
    <name type="scientific">Riemerella anatipestifer RA-CH-1</name>
    <dbReference type="NCBI Taxonomy" id="1228997"/>
    <lineage>
        <taxon>Bacteria</taxon>
        <taxon>Pseudomonadati</taxon>
        <taxon>Bacteroidota</taxon>
        <taxon>Flavobacteriia</taxon>
        <taxon>Flavobacteriales</taxon>
        <taxon>Weeksellaceae</taxon>
        <taxon>Riemerella</taxon>
    </lineage>
</organism>
<dbReference type="EMBL" id="CP003787">
    <property type="protein sequence ID" value="AFR36139.1"/>
    <property type="molecule type" value="Genomic_DNA"/>
</dbReference>